<accession>A0A8S9XU24</accession>
<gene>
    <name evidence="2" type="ORF">GE061_013057</name>
</gene>
<sequence>MAASRFQSNTCRRMVHITLLWAAALFVSVSAATVKHRGCLINPKYQTLVALLDLRSGENCKDVNLHGVQQLAVVQSTVSQINAEFHNDNVTIKWH</sequence>
<comment type="caution">
    <text evidence="2">The sequence shown here is derived from an EMBL/GenBank/DDBJ whole genome shotgun (WGS) entry which is preliminary data.</text>
</comment>
<protein>
    <submittedName>
        <fullName evidence="2">Uncharacterized protein</fullName>
    </submittedName>
</protein>
<dbReference type="AlphaFoldDB" id="A0A8S9XU24"/>
<evidence type="ECO:0000256" key="1">
    <source>
        <dbReference type="SAM" id="SignalP"/>
    </source>
</evidence>
<keyword evidence="1" id="KW-0732">Signal</keyword>
<name>A0A8S9XU24_APOLU</name>
<dbReference type="EMBL" id="WIXP02000004">
    <property type="protein sequence ID" value="KAF6212532.1"/>
    <property type="molecule type" value="Genomic_DNA"/>
</dbReference>
<evidence type="ECO:0000313" key="2">
    <source>
        <dbReference type="EMBL" id="KAF6212532.1"/>
    </source>
</evidence>
<proteinExistence type="predicted"/>
<dbReference type="Proteomes" id="UP000466442">
    <property type="component" value="Unassembled WGS sequence"/>
</dbReference>
<keyword evidence="3" id="KW-1185">Reference proteome</keyword>
<feature type="chain" id="PRO_5035745353" evidence="1">
    <location>
        <begin position="32"/>
        <end position="95"/>
    </location>
</feature>
<reference evidence="2" key="1">
    <citation type="journal article" date="2021" name="Mol. Ecol. Resour.">
        <title>Apolygus lucorum genome provides insights into omnivorousness and mesophyll feeding.</title>
        <authorList>
            <person name="Liu Y."/>
            <person name="Liu H."/>
            <person name="Wang H."/>
            <person name="Huang T."/>
            <person name="Liu B."/>
            <person name="Yang B."/>
            <person name="Yin L."/>
            <person name="Li B."/>
            <person name="Zhang Y."/>
            <person name="Zhang S."/>
            <person name="Jiang F."/>
            <person name="Zhang X."/>
            <person name="Ren Y."/>
            <person name="Wang B."/>
            <person name="Wang S."/>
            <person name="Lu Y."/>
            <person name="Wu K."/>
            <person name="Fan W."/>
            <person name="Wang G."/>
        </authorList>
    </citation>
    <scope>NUCLEOTIDE SEQUENCE</scope>
    <source>
        <strain evidence="2">12Hb</strain>
    </source>
</reference>
<organism evidence="2 3">
    <name type="scientific">Apolygus lucorum</name>
    <name type="common">Small green plant bug</name>
    <name type="synonym">Lygocoris lucorum</name>
    <dbReference type="NCBI Taxonomy" id="248454"/>
    <lineage>
        <taxon>Eukaryota</taxon>
        <taxon>Metazoa</taxon>
        <taxon>Ecdysozoa</taxon>
        <taxon>Arthropoda</taxon>
        <taxon>Hexapoda</taxon>
        <taxon>Insecta</taxon>
        <taxon>Pterygota</taxon>
        <taxon>Neoptera</taxon>
        <taxon>Paraneoptera</taxon>
        <taxon>Hemiptera</taxon>
        <taxon>Heteroptera</taxon>
        <taxon>Panheteroptera</taxon>
        <taxon>Cimicomorpha</taxon>
        <taxon>Miridae</taxon>
        <taxon>Mirini</taxon>
        <taxon>Apolygus</taxon>
    </lineage>
</organism>
<feature type="signal peptide" evidence="1">
    <location>
        <begin position="1"/>
        <end position="31"/>
    </location>
</feature>
<dbReference type="OrthoDB" id="6586065at2759"/>
<evidence type="ECO:0000313" key="3">
    <source>
        <dbReference type="Proteomes" id="UP000466442"/>
    </source>
</evidence>